<feature type="transmembrane region" description="Helical" evidence="1">
    <location>
        <begin position="277"/>
        <end position="302"/>
    </location>
</feature>
<dbReference type="CDD" id="cd04179">
    <property type="entry name" value="DPM_DPG-synthase_like"/>
    <property type="match status" value="1"/>
</dbReference>
<sequence>MLELRRAADPDSPLVSVVLPCLDEAGSVGTVIREAFAALREAGLDGEVIVADNGSTDASAEIAEAAGARVVSAPVRGYGNAYHAGMAAARGQVLVMADADGTYPMQAIPELAYPVLYGTSDMVIGSRLMGAIGKKAMPWKHRYIGNPILTRLLNRFFNITVSDAHSGMRAIDARAYASLGLRTPGMEYASEMIVQAARAKLRVGEMPIPYHPRVGESKLQTWPDGWRHLKFLLLASPTWLYLIPGIFAFVLGLALVIPMTFGPVHLGPINLVLHPMLVGAVLTIIGWQMIQLGVLVRVCLPLPTGVTDRLSDFVNRRLTIERTLLGGAGVLGIGVLAGAAIAIKWATEGFGPLQEVRPGIAALVLCVLGAQTIFAAFLYAFFLPAYFGGDVAPGRIERDDQFVARPVLLTGRRAASAAVSVAENTGSRS</sequence>
<keyword evidence="1" id="KW-0472">Membrane</keyword>
<feature type="transmembrane region" description="Helical" evidence="1">
    <location>
        <begin position="359"/>
        <end position="382"/>
    </location>
</feature>
<dbReference type="GO" id="GO:0016740">
    <property type="term" value="F:transferase activity"/>
    <property type="evidence" value="ECO:0007669"/>
    <property type="project" value="UniProtKB-KW"/>
</dbReference>
<name>A0A2W5ZA94_9BACT</name>
<proteinExistence type="predicted"/>
<dbReference type="InterPro" id="IPR029044">
    <property type="entry name" value="Nucleotide-diphossugar_trans"/>
</dbReference>
<dbReference type="AlphaFoldDB" id="A0A2W5ZA94"/>
<feature type="transmembrane region" description="Helical" evidence="1">
    <location>
        <begin position="323"/>
        <end position="347"/>
    </location>
</feature>
<dbReference type="PANTHER" id="PTHR48090:SF7">
    <property type="entry name" value="RFBJ PROTEIN"/>
    <property type="match status" value="1"/>
</dbReference>
<evidence type="ECO:0000313" key="5">
    <source>
        <dbReference type="Proteomes" id="UP000248724"/>
    </source>
</evidence>
<dbReference type="PANTHER" id="PTHR48090">
    <property type="entry name" value="UNDECAPRENYL-PHOSPHATE 4-DEOXY-4-FORMAMIDO-L-ARABINOSE TRANSFERASE-RELATED"/>
    <property type="match status" value="1"/>
</dbReference>
<gene>
    <name evidence="4" type="ORF">DLM65_04380</name>
</gene>
<dbReference type="Gene3D" id="3.90.550.10">
    <property type="entry name" value="Spore Coat Polysaccharide Biosynthesis Protein SpsA, Chain A"/>
    <property type="match status" value="1"/>
</dbReference>
<protein>
    <submittedName>
        <fullName evidence="4">Glycosyl transferase</fullName>
    </submittedName>
</protein>
<dbReference type="InterPro" id="IPR058718">
    <property type="entry name" value="Agl6_TM_C"/>
</dbReference>
<comment type="caution">
    <text evidence="4">The sequence shown here is derived from an EMBL/GenBank/DDBJ whole genome shotgun (WGS) entry which is preliminary data.</text>
</comment>
<organism evidence="4 5">
    <name type="scientific">Candidatus Aeolococcus gillhamiae</name>
    <dbReference type="NCBI Taxonomy" id="3127015"/>
    <lineage>
        <taxon>Bacteria</taxon>
        <taxon>Bacillati</taxon>
        <taxon>Candidatus Dormiibacterota</taxon>
        <taxon>Candidatus Dormibacteria</taxon>
        <taxon>Candidatus Aeolococcales</taxon>
        <taxon>Candidatus Aeolococcaceae</taxon>
        <taxon>Candidatus Aeolococcus</taxon>
    </lineage>
</organism>
<keyword evidence="4" id="KW-0808">Transferase</keyword>
<feature type="transmembrane region" description="Helical" evidence="1">
    <location>
        <begin position="239"/>
        <end position="257"/>
    </location>
</feature>
<dbReference type="Pfam" id="PF00535">
    <property type="entry name" value="Glycos_transf_2"/>
    <property type="match status" value="1"/>
</dbReference>
<accession>A0A2W5ZA94</accession>
<keyword evidence="1" id="KW-1133">Transmembrane helix</keyword>
<feature type="domain" description="Glycosyltransferase 2-like" evidence="2">
    <location>
        <begin position="16"/>
        <end position="177"/>
    </location>
</feature>
<evidence type="ECO:0000313" key="4">
    <source>
        <dbReference type="EMBL" id="PZR82213.1"/>
    </source>
</evidence>
<dbReference type="InterPro" id="IPR001173">
    <property type="entry name" value="Glyco_trans_2-like"/>
</dbReference>
<dbReference type="SUPFAM" id="SSF53448">
    <property type="entry name" value="Nucleotide-diphospho-sugar transferases"/>
    <property type="match status" value="1"/>
</dbReference>
<dbReference type="Proteomes" id="UP000248724">
    <property type="component" value="Unassembled WGS sequence"/>
</dbReference>
<dbReference type="Pfam" id="PF26629">
    <property type="entry name" value="GT2_TM_C"/>
    <property type="match status" value="1"/>
</dbReference>
<feature type="domain" description="Low-salt glycan biosynthesis hexosyltransferase Agl6 C-terminal transmembrane region" evidence="3">
    <location>
        <begin position="307"/>
        <end position="380"/>
    </location>
</feature>
<reference evidence="4 5" key="1">
    <citation type="journal article" date="2017" name="Nature">
        <title>Atmospheric trace gases support primary production in Antarctic desert surface soil.</title>
        <authorList>
            <person name="Ji M."/>
            <person name="Greening C."/>
            <person name="Vanwonterghem I."/>
            <person name="Carere C.R."/>
            <person name="Bay S.K."/>
            <person name="Steen J.A."/>
            <person name="Montgomery K."/>
            <person name="Lines T."/>
            <person name="Beardall J."/>
            <person name="van Dorst J."/>
            <person name="Snape I."/>
            <person name="Stott M.B."/>
            <person name="Hugenholtz P."/>
            <person name="Ferrari B.C."/>
        </authorList>
    </citation>
    <scope>NUCLEOTIDE SEQUENCE [LARGE SCALE GENOMIC DNA]</scope>
    <source>
        <strain evidence="4">RRmetagenome_bin12</strain>
    </source>
</reference>
<keyword evidence="1" id="KW-0812">Transmembrane</keyword>
<evidence type="ECO:0000256" key="1">
    <source>
        <dbReference type="SAM" id="Phobius"/>
    </source>
</evidence>
<dbReference type="InterPro" id="IPR050256">
    <property type="entry name" value="Glycosyltransferase_2"/>
</dbReference>
<evidence type="ECO:0000259" key="2">
    <source>
        <dbReference type="Pfam" id="PF00535"/>
    </source>
</evidence>
<evidence type="ECO:0000259" key="3">
    <source>
        <dbReference type="Pfam" id="PF26629"/>
    </source>
</evidence>
<dbReference type="EMBL" id="QHBU01000079">
    <property type="protein sequence ID" value="PZR82213.1"/>
    <property type="molecule type" value="Genomic_DNA"/>
</dbReference>